<organism evidence="4 5">
    <name type="scientific">Azospirillum melinis</name>
    <dbReference type="NCBI Taxonomy" id="328839"/>
    <lineage>
        <taxon>Bacteria</taxon>
        <taxon>Pseudomonadati</taxon>
        <taxon>Pseudomonadota</taxon>
        <taxon>Alphaproteobacteria</taxon>
        <taxon>Rhodospirillales</taxon>
        <taxon>Azospirillaceae</taxon>
        <taxon>Azospirillum</taxon>
    </lineage>
</organism>
<dbReference type="InterPro" id="IPR042188">
    <property type="entry name" value="MmgE/PrpD_sf_2"/>
</dbReference>
<evidence type="ECO:0000313" key="4">
    <source>
        <dbReference type="EMBL" id="NUB02889.1"/>
    </source>
</evidence>
<sequence length="480" mass="49244">MPACNYAGVPAMTSSFDTPTPPTATARRIGDWVAGLRRSDVPDAVAAVALDCIVDTLGVALAGCGEASARLAADEALASYAAGPSPLLAGGRLCAEGATFANVAAAHALDFDDNSYAGFVHGSAVVVPTALAMVDEVGGTGRDLLTAVVAGAEAQYALAEAVGNGVYHDGWWTTALFGTVGAAAASAKALGLDGRTAADAIAFALCGTGGLRACFGTGAKPLLAAQAAANGVRAARLAARGLTVPHGVVEDPRGFATLMAAGRFDPAALDGLGRHWRLLDPGIDTKLYPVCLSAHAAIDAMRDLMAEHGLKPQDIRTVHCRVPPVVAANLTYQYPATAGEARFSLPFAVACAMLYGTLGLEHLGDATLTDPDLRHAIGCVSMAADPDWNADPDRARTAPEGAEVSVETQAGERHTRFCASARGTVARPLSATERAAKFHTCAARAVGAETAERLHRKLYRLEAEGSLSRLFDPAHHGSCS</sequence>
<dbReference type="Pfam" id="PF03972">
    <property type="entry name" value="MmgE_PrpD_N"/>
    <property type="match status" value="1"/>
</dbReference>
<protein>
    <submittedName>
        <fullName evidence="4">MmgE/PrpD family protein</fullName>
    </submittedName>
</protein>
<evidence type="ECO:0000256" key="1">
    <source>
        <dbReference type="ARBA" id="ARBA00006174"/>
    </source>
</evidence>
<dbReference type="EMBL" id="WHOS01000049">
    <property type="protein sequence ID" value="NUB02889.1"/>
    <property type="molecule type" value="Genomic_DNA"/>
</dbReference>
<feature type="domain" description="MmgE/PrpD C-terminal" evidence="3">
    <location>
        <begin position="288"/>
        <end position="453"/>
    </location>
</feature>
<dbReference type="Gene3D" id="1.10.4100.10">
    <property type="entry name" value="2-methylcitrate dehydratase PrpD"/>
    <property type="match status" value="1"/>
</dbReference>
<dbReference type="SUPFAM" id="SSF103378">
    <property type="entry name" value="2-methylcitrate dehydratase PrpD"/>
    <property type="match status" value="1"/>
</dbReference>
<dbReference type="Proteomes" id="UP000605086">
    <property type="component" value="Unassembled WGS sequence"/>
</dbReference>
<accession>A0ABX2KSM7</accession>
<dbReference type="InterPro" id="IPR045336">
    <property type="entry name" value="MmgE_PrpD_N"/>
</dbReference>
<evidence type="ECO:0000259" key="2">
    <source>
        <dbReference type="Pfam" id="PF03972"/>
    </source>
</evidence>
<dbReference type="PANTHER" id="PTHR16943">
    <property type="entry name" value="2-METHYLCITRATE DEHYDRATASE-RELATED"/>
    <property type="match status" value="1"/>
</dbReference>
<feature type="domain" description="MmgE/PrpD N-terminal" evidence="2">
    <location>
        <begin position="27"/>
        <end position="262"/>
    </location>
</feature>
<evidence type="ECO:0000313" key="5">
    <source>
        <dbReference type="Proteomes" id="UP000605086"/>
    </source>
</evidence>
<name>A0ABX2KSM7_9PROT</name>
<dbReference type="InterPro" id="IPR045337">
    <property type="entry name" value="MmgE_PrpD_C"/>
</dbReference>
<dbReference type="Gene3D" id="3.30.1330.120">
    <property type="entry name" value="2-methylcitrate dehydratase PrpD"/>
    <property type="match status" value="1"/>
</dbReference>
<dbReference type="InterPro" id="IPR005656">
    <property type="entry name" value="MmgE_PrpD"/>
</dbReference>
<keyword evidence="5" id="KW-1185">Reference proteome</keyword>
<gene>
    <name evidence="4" type="ORF">GBZ48_27000</name>
</gene>
<dbReference type="InterPro" id="IPR036148">
    <property type="entry name" value="MmgE/PrpD_sf"/>
</dbReference>
<dbReference type="PANTHER" id="PTHR16943:SF8">
    <property type="entry name" value="2-METHYLCITRATE DEHYDRATASE"/>
    <property type="match status" value="1"/>
</dbReference>
<evidence type="ECO:0000259" key="3">
    <source>
        <dbReference type="Pfam" id="PF19305"/>
    </source>
</evidence>
<proteinExistence type="inferred from homology"/>
<dbReference type="Pfam" id="PF19305">
    <property type="entry name" value="MmgE_PrpD_C"/>
    <property type="match status" value="1"/>
</dbReference>
<reference evidence="4 5" key="1">
    <citation type="submission" date="2019-10" db="EMBL/GenBank/DDBJ databases">
        <title>Genome sequence of Azospirillum melinis.</title>
        <authorList>
            <person name="Ambrosini A."/>
            <person name="Sant'Anna F.H."/>
            <person name="Cassan F.D."/>
            <person name="Souza E.M."/>
            <person name="Passaglia L.M.P."/>
        </authorList>
    </citation>
    <scope>NUCLEOTIDE SEQUENCE [LARGE SCALE GENOMIC DNA]</scope>
    <source>
        <strain evidence="4 5">TMCY0552</strain>
    </source>
</reference>
<comment type="caution">
    <text evidence="4">The sequence shown here is derived from an EMBL/GenBank/DDBJ whole genome shotgun (WGS) entry which is preliminary data.</text>
</comment>
<dbReference type="InterPro" id="IPR042183">
    <property type="entry name" value="MmgE/PrpD_sf_1"/>
</dbReference>
<comment type="similarity">
    <text evidence="1">Belongs to the PrpD family.</text>
</comment>